<reference evidence="11" key="1">
    <citation type="submission" date="2022-01" db="EMBL/GenBank/DDBJ databases">
        <title>Colwellia maritima, isolated from seawater.</title>
        <authorList>
            <person name="Kristyanto S."/>
            <person name="Jung J."/>
            <person name="Jeon C.O."/>
        </authorList>
    </citation>
    <scope>NUCLEOTIDE SEQUENCE</scope>
    <source>
        <strain evidence="11">MSW7</strain>
    </source>
</reference>
<keyword evidence="12" id="KW-1185">Reference proteome</keyword>
<keyword evidence="5 9" id="KW-0129">CBS domain</keyword>
<dbReference type="SUPFAM" id="SSF54631">
    <property type="entry name" value="CBS-domain pair"/>
    <property type="match status" value="1"/>
</dbReference>
<dbReference type="Gene3D" id="3.30.465.10">
    <property type="match status" value="1"/>
</dbReference>
<dbReference type="SMART" id="SM01091">
    <property type="entry name" value="CorC_HlyC"/>
    <property type="match status" value="1"/>
</dbReference>
<keyword evidence="3" id="KW-0677">Repeat</keyword>
<name>A0ABS9X5P7_9GAMM</name>
<dbReference type="InterPro" id="IPR000644">
    <property type="entry name" value="CBS_dom"/>
</dbReference>
<evidence type="ECO:0000256" key="7">
    <source>
        <dbReference type="ARBA" id="ARBA00037273"/>
    </source>
</evidence>
<evidence type="ECO:0000256" key="8">
    <source>
        <dbReference type="ARBA" id="ARBA00040729"/>
    </source>
</evidence>
<dbReference type="InterPro" id="IPR054115">
    <property type="entry name" value="CorC_N"/>
</dbReference>
<feature type="domain" description="CBS" evidence="10">
    <location>
        <begin position="142"/>
        <end position="199"/>
    </location>
</feature>
<evidence type="ECO:0000256" key="2">
    <source>
        <dbReference type="ARBA" id="ARBA00022448"/>
    </source>
</evidence>
<evidence type="ECO:0000256" key="1">
    <source>
        <dbReference type="ARBA" id="ARBA00006337"/>
    </source>
</evidence>
<dbReference type="Pfam" id="PF03471">
    <property type="entry name" value="CorC_HlyC"/>
    <property type="match status" value="1"/>
</dbReference>
<gene>
    <name evidence="11" type="ORF">L3081_21905</name>
</gene>
<dbReference type="InterPro" id="IPR044751">
    <property type="entry name" value="Ion_transp-like_CBS"/>
</dbReference>
<evidence type="ECO:0000256" key="9">
    <source>
        <dbReference type="PROSITE-ProRule" id="PRU00703"/>
    </source>
</evidence>
<dbReference type="InterPro" id="IPR005170">
    <property type="entry name" value="Transptr-assoc_dom"/>
</dbReference>
<dbReference type="PANTHER" id="PTHR22777:SF27">
    <property type="entry name" value="MAGNESIUM AND COBALT EFFLUX PROTEIN CORC"/>
    <property type="match status" value="1"/>
</dbReference>
<dbReference type="PANTHER" id="PTHR22777">
    <property type="entry name" value="HEMOLYSIN-RELATED"/>
    <property type="match status" value="1"/>
</dbReference>
<dbReference type="Proteomes" id="UP001139646">
    <property type="component" value="Unassembled WGS sequence"/>
</dbReference>
<organism evidence="11 12">
    <name type="scientific">Colwellia maritima</name>
    <dbReference type="NCBI Taxonomy" id="2912588"/>
    <lineage>
        <taxon>Bacteria</taxon>
        <taxon>Pseudomonadati</taxon>
        <taxon>Pseudomonadota</taxon>
        <taxon>Gammaproteobacteria</taxon>
        <taxon>Alteromonadales</taxon>
        <taxon>Colwelliaceae</taxon>
        <taxon>Colwellia</taxon>
    </lineage>
</organism>
<evidence type="ECO:0000256" key="4">
    <source>
        <dbReference type="ARBA" id="ARBA00022842"/>
    </source>
</evidence>
<accession>A0ABS9X5P7</accession>
<evidence type="ECO:0000256" key="6">
    <source>
        <dbReference type="ARBA" id="ARBA00023285"/>
    </source>
</evidence>
<dbReference type="Pfam" id="PF00571">
    <property type="entry name" value="CBS"/>
    <property type="match status" value="2"/>
</dbReference>
<evidence type="ECO:0000259" key="10">
    <source>
        <dbReference type="PROSITE" id="PS51371"/>
    </source>
</evidence>
<dbReference type="SUPFAM" id="SSF56176">
    <property type="entry name" value="FAD-binding/transporter-associated domain-like"/>
    <property type="match status" value="1"/>
</dbReference>
<sequence length="297" mass="33349">MSDDAPHSNNGSKKKSFLNKIIHIFRPEPKNKNDLVDVLADAQHRELINPETKLMIEGVLGVSEMRVRDIMIPRSQMVTIDINHSLDEFLPIILESGHSRFPVINEDIDHVDGILLAKDLLAFGFNTSVGNSSNNEISLNDIIRPAIIVPESKKVEPLLKEFRSNRYHMALVADEYGGISGVITIEDILEQIVGEIEDETDDDIEEDIKVLAGNVYLVRALTELADFNHYFNSKFDEKSADTISGIILQKLHHMPQKGEQVTIGHFDFKVVAADTRCMQMLQVTVAKKHKINGKTSD</sequence>
<dbReference type="SMART" id="SM00116">
    <property type="entry name" value="CBS"/>
    <property type="match status" value="2"/>
</dbReference>
<feature type="domain" description="CBS" evidence="10">
    <location>
        <begin position="71"/>
        <end position="133"/>
    </location>
</feature>
<dbReference type="RefSeq" id="WP_242288436.1">
    <property type="nucleotide sequence ID" value="NZ_JAKKSL010000005.1"/>
</dbReference>
<dbReference type="CDD" id="cd04590">
    <property type="entry name" value="CBS_pair_CorC_HlyC_assoc"/>
    <property type="match status" value="1"/>
</dbReference>
<dbReference type="Gene3D" id="3.10.580.10">
    <property type="entry name" value="CBS-domain"/>
    <property type="match status" value="1"/>
</dbReference>
<evidence type="ECO:0000313" key="11">
    <source>
        <dbReference type="EMBL" id="MCI2285560.1"/>
    </source>
</evidence>
<keyword evidence="2" id="KW-0813">Transport</keyword>
<dbReference type="EMBL" id="JAKKSL010000005">
    <property type="protein sequence ID" value="MCI2285560.1"/>
    <property type="molecule type" value="Genomic_DNA"/>
</dbReference>
<keyword evidence="4" id="KW-0460">Magnesium</keyword>
<evidence type="ECO:0000313" key="12">
    <source>
        <dbReference type="Proteomes" id="UP001139646"/>
    </source>
</evidence>
<dbReference type="InterPro" id="IPR046342">
    <property type="entry name" value="CBS_dom_sf"/>
</dbReference>
<dbReference type="InterPro" id="IPR036318">
    <property type="entry name" value="FAD-bd_PCMH-like_sf"/>
</dbReference>
<dbReference type="PROSITE" id="PS51371">
    <property type="entry name" value="CBS"/>
    <property type="match status" value="2"/>
</dbReference>
<dbReference type="Pfam" id="PF21917">
    <property type="entry name" value="NMB0537_N"/>
    <property type="match status" value="1"/>
</dbReference>
<comment type="caution">
    <text evidence="11">The sequence shown here is derived from an EMBL/GenBank/DDBJ whole genome shotgun (WGS) entry which is preliminary data.</text>
</comment>
<evidence type="ECO:0000256" key="3">
    <source>
        <dbReference type="ARBA" id="ARBA00022737"/>
    </source>
</evidence>
<keyword evidence="6" id="KW-0170">Cobalt</keyword>
<comment type="function">
    <text evidence="7">Plays a role in the transport of magnesium and cobalt ions.</text>
</comment>
<comment type="similarity">
    <text evidence="1">Belongs to the UPF0053 family.</text>
</comment>
<protein>
    <recommendedName>
        <fullName evidence="8">Magnesium and cobalt efflux protein CorC</fullName>
    </recommendedName>
</protein>
<dbReference type="InterPro" id="IPR016169">
    <property type="entry name" value="FAD-bd_PCMH_sub2"/>
</dbReference>
<evidence type="ECO:0000256" key="5">
    <source>
        <dbReference type="ARBA" id="ARBA00023122"/>
    </source>
</evidence>
<proteinExistence type="inferred from homology"/>